<dbReference type="SUPFAM" id="SSF49464">
    <property type="entry name" value="Carboxypeptidase regulatory domain-like"/>
    <property type="match status" value="1"/>
</dbReference>
<dbReference type="Gene3D" id="2.60.40.1120">
    <property type="entry name" value="Carboxypeptidase-like, regulatory domain"/>
    <property type="match status" value="1"/>
</dbReference>
<evidence type="ECO:0000259" key="1">
    <source>
        <dbReference type="Pfam" id="PF14905"/>
    </source>
</evidence>
<dbReference type="InterPro" id="IPR008969">
    <property type="entry name" value="CarboxyPept-like_regulatory"/>
</dbReference>
<dbReference type="Proteomes" id="UP000030889">
    <property type="component" value="Unassembled WGS sequence"/>
</dbReference>
<gene>
    <name evidence="2" type="ORF">LG35_04085</name>
</gene>
<organism evidence="2 3">
    <name type="scientific">Alistipes inops</name>
    <dbReference type="NCBI Taxonomy" id="1501391"/>
    <lineage>
        <taxon>Bacteria</taxon>
        <taxon>Pseudomonadati</taxon>
        <taxon>Bacteroidota</taxon>
        <taxon>Bacteroidia</taxon>
        <taxon>Bacteroidales</taxon>
        <taxon>Rikenellaceae</taxon>
        <taxon>Alistipes</taxon>
    </lineage>
</organism>
<evidence type="ECO:0000313" key="2">
    <source>
        <dbReference type="EMBL" id="KHE42416.1"/>
    </source>
</evidence>
<dbReference type="Pfam" id="PF14905">
    <property type="entry name" value="OMP_b-brl_3"/>
    <property type="match status" value="1"/>
</dbReference>
<feature type="domain" description="Outer membrane protein beta-barrel" evidence="1">
    <location>
        <begin position="358"/>
        <end position="625"/>
    </location>
</feature>
<reference evidence="2 3" key="1">
    <citation type="submission" date="2014-09" db="EMBL/GenBank/DDBJ databases">
        <title>Alistipes sp. 627, sp. nov., a novel member of the family Rikenellaceae isolated from human faeces.</title>
        <authorList>
            <person name="Shkoporov A.N."/>
            <person name="Chaplin A.V."/>
            <person name="Motuzova O.V."/>
            <person name="Kafarskaia L.I."/>
            <person name="Khokhlova E.V."/>
            <person name="Efimov B.A."/>
        </authorList>
    </citation>
    <scope>NUCLEOTIDE SEQUENCE [LARGE SCALE GENOMIC DNA]</scope>
    <source>
        <strain evidence="2 3">627</strain>
    </source>
</reference>
<dbReference type="EMBL" id="JRGF01000004">
    <property type="protein sequence ID" value="KHE42416.1"/>
    <property type="molecule type" value="Genomic_DNA"/>
</dbReference>
<keyword evidence="3" id="KW-1185">Reference proteome</keyword>
<accession>A0ABR4YK30</accession>
<protein>
    <recommendedName>
        <fullName evidence="1">Outer membrane protein beta-barrel domain-containing protein</fullName>
    </recommendedName>
</protein>
<sequence length="626" mass="69462">MHAQSTACTAEGIVRDTTGTAIPYAVVSVFPESSEGATTGQAVGTAVTDDDGFWSIPLPGDGCYLIRCEHMAFETCDSFVVVGEETVRLETVLTPSAEYIEAVEVLGVPIRYSAGRYEVTMEGSELARNRNANELLGLLPGITTYDGLRLHGKSVGIVYIDDRRVEDRDELAALRAEDIEKVSVQNRAGASEDATTKGGVVRITLRRPDDGGYYGTVTGSVSFTPQSSLYRLPFIFNYQKGRWNVYNYLSGAYGYGYETQTRQEEFRRGGYTQFSDVTERSAARSLSETFGVVYDLSDRHAVGFTVRVRLDGRDNASVASICREIAGNTESNAFGEYAYDGEMLLPQYQAAFNYTFDIDTLGSQFAVKADYMHTASKRRTDYRSVPSAGTEETYREFHAQSADALDTRIDMDKYFVSGGLLSVGGRYYRIGARFDRRREDMTGGERTPNPETSMYYGNETQGAALYGEYSGSRGRFSYMVGVRMQYDRIDYKTGGNAGHHDYWRFIPSASLAYTFNRGKGDNLNLDIYRYGGSLPDPAQLSPLPVRISENSYYVGNPRLEPYTGFCADLTYTHRGRWTFAYGFDRAQHMSQNLTTLPSDDSGLSIVSPVNLGLSLTHSLSVGVNYR</sequence>
<dbReference type="InterPro" id="IPR041700">
    <property type="entry name" value="OMP_b-brl_3"/>
</dbReference>
<proteinExistence type="predicted"/>
<evidence type="ECO:0000313" key="3">
    <source>
        <dbReference type="Proteomes" id="UP000030889"/>
    </source>
</evidence>
<comment type="caution">
    <text evidence="2">The sequence shown here is derived from an EMBL/GenBank/DDBJ whole genome shotgun (WGS) entry which is preliminary data.</text>
</comment>
<name>A0ABR4YK30_9BACT</name>
<dbReference type="SUPFAM" id="SSF56935">
    <property type="entry name" value="Porins"/>
    <property type="match status" value="1"/>
</dbReference>